<dbReference type="AlphaFoldDB" id="A0A0M5LEM9"/>
<evidence type="ECO:0000313" key="1">
    <source>
        <dbReference type="EMBL" id="ALE52178.1"/>
    </source>
</evidence>
<dbReference type="EMBL" id="CP010552">
    <property type="protein sequence ID" value="ALE52178.1"/>
    <property type="molecule type" value="Genomic_DNA"/>
</dbReference>
<evidence type="ECO:0000313" key="2">
    <source>
        <dbReference type="Proteomes" id="UP000058020"/>
    </source>
</evidence>
<dbReference type="STRING" id="1705394.SP60_02360"/>
<sequence length="432" mass="49310">MFSLNFKMKSFLITCRDYISKFSTRKNLHILTAIIWRISLRKRHNGGYKFKGKKVIILSRLGGNEDVENALKNSIKPYSYYLFPRSLVKHIFTIYLDGLVSDSDYRSATSNIKNKKLLYRKHLSKVLFWFKKLFGLDAFIEFNITYYPEKELAEASKLNKINFILLHKECLMTEKSAKLWVATLKERHLKFHIDGISVYNKISKDAILGSGLSSQSEIVVTGCSRMDLSHNQRLDRQNPVKPKLVYFMIQNTAGITQKQNREGFTKDFESLAKKVTQNLVKIAHEVPNVEFFFKTKTGFSDMQVGLLSDNIPSNIKIVYEGAGHDLLLDASVVVGFNTTAVFEAIASGCQVVSPELFSEVPDSLKDYVFYLGDSAYLPRSSSEFRDIVLDLLEKNKFNKYLSSSKKKLLDDVLGNSDGNSGKRTMKLIEDNI</sequence>
<keyword evidence="2" id="KW-1185">Reference proteome</keyword>
<evidence type="ECO:0008006" key="3">
    <source>
        <dbReference type="Google" id="ProtNLM"/>
    </source>
</evidence>
<reference evidence="1 2" key="1">
    <citation type="journal article" date="2015" name="Genome Announc.">
        <title>Genome Sequence of 'Candidatus Thioglobus autotrophica' Strain EF1, a Chemoautotroph from the SUP05 Clade of Marine Gammaproteobacteria.</title>
        <authorList>
            <person name="Shah V."/>
            <person name="Morris R.M."/>
        </authorList>
    </citation>
    <scope>NUCLEOTIDE SEQUENCE [LARGE SCALE GENOMIC DNA]</scope>
    <source>
        <strain evidence="1 2">EF1</strain>
    </source>
</reference>
<accession>A0A0M5LEM9</accession>
<name>A0A0M5LEM9_9GAMM</name>
<organism evidence="1 2">
    <name type="scientific">Candidatus Thioglobus autotrophicus</name>
    <dbReference type="NCBI Taxonomy" id="1705394"/>
    <lineage>
        <taxon>Bacteria</taxon>
        <taxon>Pseudomonadati</taxon>
        <taxon>Pseudomonadota</taxon>
        <taxon>Gammaproteobacteria</taxon>
        <taxon>Candidatus Pseudothioglobaceae</taxon>
        <taxon>Candidatus Thioglobus</taxon>
    </lineage>
</organism>
<protein>
    <recommendedName>
        <fullName evidence="3">Glycosyltransferase</fullName>
    </recommendedName>
</protein>
<gene>
    <name evidence="1" type="ORF">SP60_02360</name>
</gene>
<dbReference type="Proteomes" id="UP000058020">
    <property type="component" value="Chromosome"/>
</dbReference>
<dbReference type="KEGG" id="tho:SP60_02360"/>
<proteinExistence type="predicted"/>